<dbReference type="PANTHER" id="PTHR42879">
    <property type="entry name" value="3-OXOACYL-(ACYL-CARRIER-PROTEIN) REDUCTASE"/>
    <property type="match status" value="1"/>
</dbReference>
<dbReference type="EMBL" id="CP089984">
    <property type="protein sequence ID" value="WXB17335.1"/>
    <property type="molecule type" value="Genomic_DNA"/>
</dbReference>
<accession>A0ABZ2M485</accession>
<name>A0ABZ2M485_9BACT</name>
<gene>
    <name evidence="3" type="primary">fabG</name>
    <name evidence="3" type="ORF">LZC94_08635</name>
</gene>
<evidence type="ECO:0000313" key="3">
    <source>
        <dbReference type="EMBL" id="WXB17335.1"/>
    </source>
</evidence>
<dbReference type="NCBIfam" id="NF009466">
    <property type="entry name" value="PRK12826.1-2"/>
    <property type="match status" value="1"/>
</dbReference>
<dbReference type="InterPro" id="IPR002347">
    <property type="entry name" value="SDR_fam"/>
</dbReference>
<evidence type="ECO:0000256" key="1">
    <source>
        <dbReference type="ARBA" id="ARBA00006484"/>
    </source>
</evidence>
<dbReference type="PRINTS" id="PR00080">
    <property type="entry name" value="SDRFAMILY"/>
</dbReference>
<organism evidence="3 4">
    <name type="scientific">Pendulispora albinea</name>
    <dbReference type="NCBI Taxonomy" id="2741071"/>
    <lineage>
        <taxon>Bacteria</taxon>
        <taxon>Pseudomonadati</taxon>
        <taxon>Myxococcota</taxon>
        <taxon>Myxococcia</taxon>
        <taxon>Myxococcales</taxon>
        <taxon>Sorangiineae</taxon>
        <taxon>Pendulisporaceae</taxon>
        <taxon>Pendulispora</taxon>
    </lineage>
</organism>
<dbReference type="InterPro" id="IPR036291">
    <property type="entry name" value="NAD(P)-bd_dom_sf"/>
</dbReference>
<dbReference type="SUPFAM" id="SSF51735">
    <property type="entry name" value="NAD(P)-binding Rossmann-fold domains"/>
    <property type="match status" value="1"/>
</dbReference>
<dbReference type="RefSeq" id="WP_394826965.1">
    <property type="nucleotide sequence ID" value="NZ_CP089984.1"/>
</dbReference>
<dbReference type="GO" id="GO:0004316">
    <property type="term" value="F:3-oxoacyl-[acyl-carrier-protein] reductase (NADPH) activity"/>
    <property type="evidence" value="ECO:0007669"/>
    <property type="project" value="UniProtKB-EC"/>
</dbReference>
<dbReference type="PRINTS" id="PR00081">
    <property type="entry name" value="GDHRDH"/>
</dbReference>
<comment type="similarity">
    <text evidence="1">Belongs to the short-chain dehydrogenases/reductases (SDR) family.</text>
</comment>
<dbReference type="PANTHER" id="PTHR42879:SF2">
    <property type="entry name" value="3-OXOACYL-[ACYL-CARRIER-PROTEIN] REDUCTASE FABG"/>
    <property type="match status" value="1"/>
</dbReference>
<keyword evidence="4" id="KW-1185">Reference proteome</keyword>
<reference evidence="3 4" key="1">
    <citation type="submission" date="2021-12" db="EMBL/GenBank/DDBJ databases">
        <title>Discovery of the Pendulisporaceae a myxobacterial family with distinct sporulation behavior and unique specialized metabolism.</title>
        <authorList>
            <person name="Garcia R."/>
            <person name="Popoff A."/>
            <person name="Bader C.D."/>
            <person name="Loehr J."/>
            <person name="Walesch S."/>
            <person name="Walt C."/>
            <person name="Boldt J."/>
            <person name="Bunk B."/>
            <person name="Haeckl F.J.F.P.J."/>
            <person name="Gunesch A.P."/>
            <person name="Birkelbach J."/>
            <person name="Nuebel U."/>
            <person name="Pietschmann T."/>
            <person name="Bach T."/>
            <person name="Mueller R."/>
        </authorList>
    </citation>
    <scope>NUCLEOTIDE SEQUENCE [LARGE SCALE GENOMIC DNA]</scope>
    <source>
        <strain evidence="3 4">MSr11954</strain>
    </source>
</reference>
<keyword evidence="3" id="KW-0560">Oxidoreductase</keyword>
<evidence type="ECO:0000259" key="2">
    <source>
        <dbReference type="SMART" id="SM00822"/>
    </source>
</evidence>
<protein>
    <submittedName>
        <fullName evidence="3">3-oxoacyl-ACP reductase FabG</fullName>
        <ecNumber evidence="3">1.1.1.100</ecNumber>
    </submittedName>
</protein>
<dbReference type="Proteomes" id="UP001370348">
    <property type="component" value="Chromosome"/>
</dbReference>
<sequence>MFRLDSKIALVTGGSRGIGRACAEALARQGATVIINYVNGEGAAREVESAIVASGGKAEIARFDVADTEATEAQIEAIIKRHGRIDILVASAGVAIDGLLLRLKNEDLDKLFNINVRGALTCARAATKSMMRTKSGRIVFLSSVVGEMGNVGQTAYAASKAALIGAARSIAREYASRNVTVNVISPGFIDTDMTAGMTDAQREQIHKLVPLARTGKAEEIAAAAVYLASDEAGYVTGQVLRVNGGMYV</sequence>
<dbReference type="Pfam" id="PF13561">
    <property type="entry name" value="adh_short_C2"/>
    <property type="match status" value="1"/>
</dbReference>
<dbReference type="EC" id="1.1.1.100" evidence="3"/>
<dbReference type="SMART" id="SM00822">
    <property type="entry name" value="PKS_KR"/>
    <property type="match status" value="1"/>
</dbReference>
<dbReference type="InterPro" id="IPR057326">
    <property type="entry name" value="KR_dom"/>
</dbReference>
<dbReference type="InterPro" id="IPR050259">
    <property type="entry name" value="SDR"/>
</dbReference>
<proteinExistence type="inferred from homology"/>
<dbReference type="Gene3D" id="3.40.50.720">
    <property type="entry name" value="NAD(P)-binding Rossmann-like Domain"/>
    <property type="match status" value="1"/>
</dbReference>
<feature type="domain" description="Ketoreductase" evidence="2">
    <location>
        <begin position="7"/>
        <end position="192"/>
    </location>
</feature>
<evidence type="ECO:0000313" key="4">
    <source>
        <dbReference type="Proteomes" id="UP001370348"/>
    </source>
</evidence>